<organism evidence="3 4">
    <name type="scientific">Candidatus Devosia phytovorans</name>
    <dbReference type="NCBI Taxonomy" id="3121372"/>
    <lineage>
        <taxon>Bacteria</taxon>
        <taxon>Pseudomonadati</taxon>
        <taxon>Pseudomonadota</taxon>
        <taxon>Alphaproteobacteria</taxon>
        <taxon>Hyphomicrobiales</taxon>
        <taxon>Devosiaceae</taxon>
        <taxon>Devosia</taxon>
    </lineage>
</organism>
<dbReference type="Gene3D" id="1.10.260.40">
    <property type="entry name" value="lambda repressor-like DNA-binding domains"/>
    <property type="match status" value="1"/>
</dbReference>
<accession>A0AAJ5VWJ6</accession>
<sequence length="97" mass="10840">MTITVPVFHPGEILQEEYLVPLGLSAGALAKRLNVPRTRIERLVKQTHPVTADTALRLAKFFDTTPHFWLNMQVAYDLDQEAGALAEELDRIDVLAA</sequence>
<dbReference type="EMBL" id="CP119312">
    <property type="protein sequence ID" value="WEK05515.1"/>
    <property type="molecule type" value="Genomic_DNA"/>
</dbReference>
<dbReference type="SUPFAM" id="SSF47413">
    <property type="entry name" value="lambda repressor-like DNA-binding domains"/>
    <property type="match status" value="1"/>
</dbReference>
<dbReference type="NCBIfam" id="TIGR02607">
    <property type="entry name" value="antidote_HigA"/>
    <property type="match status" value="1"/>
</dbReference>
<dbReference type="InterPro" id="IPR001387">
    <property type="entry name" value="Cro/C1-type_HTH"/>
</dbReference>
<evidence type="ECO:0000313" key="4">
    <source>
        <dbReference type="Proteomes" id="UP001217476"/>
    </source>
</evidence>
<name>A0AAJ5VWJ6_9HYPH</name>
<gene>
    <name evidence="3" type="ORF">P0Y65_04460</name>
</gene>
<dbReference type="Proteomes" id="UP001217476">
    <property type="component" value="Chromosome"/>
</dbReference>
<protein>
    <submittedName>
        <fullName evidence="3">HigA family addiction module antitoxin</fullName>
    </submittedName>
</protein>
<dbReference type="Pfam" id="PF01381">
    <property type="entry name" value="HTH_3"/>
    <property type="match status" value="1"/>
</dbReference>
<evidence type="ECO:0000313" key="3">
    <source>
        <dbReference type="EMBL" id="WEK05515.1"/>
    </source>
</evidence>
<dbReference type="InterPro" id="IPR013430">
    <property type="entry name" value="Toxin_antidote_HigA"/>
</dbReference>
<dbReference type="GO" id="GO:0003677">
    <property type="term" value="F:DNA binding"/>
    <property type="evidence" value="ECO:0007669"/>
    <property type="project" value="UniProtKB-KW"/>
</dbReference>
<evidence type="ECO:0000259" key="2">
    <source>
        <dbReference type="PROSITE" id="PS50943"/>
    </source>
</evidence>
<feature type="domain" description="HTH cro/C1-type" evidence="2">
    <location>
        <begin position="22"/>
        <end position="69"/>
    </location>
</feature>
<dbReference type="SMART" id="SM00530">
    <property type="entry name" value="HTH_XRE"/>
    <property type="match status" value="1"/>
</dbReference>
<keyword evidence="1" id="KW-0238">DNA-binding</keyword>
<dbReference type="InterPro" id="IPR010982">
    <property type="entry name" value="Lambda_DNA-bd_dom_sf"/>
</dbReference>
<dbReference type="PROSITE" id="PS50943">
    <property type="entry name" value="HTH_CROC1"/>
    <property type="match status" value="1"/>
</dbReference>
<proteinExistence type="predicted"/>
<dbReference type="AlphaFoldDB" id="A0AAJ5VWJ6"/>
<dbReference type="CDD" id="cd00093">
    <property type="entry name" value="HTH_XRE"/>
    <property type="match status" value="1"/>
</dbReference>
<reference evidence="3" key="1">
    <citation type="submission" date="2023-03" db="EMBL/GenBank/DDBJ databases">
        <title>Andean soil-derived lignocellulolytic bacterial consortium as a source of novel taxa and putative plastic-active enzymes.</title>
        <authorList>
            <person name="Diaz-Garcia L."/>
            <person name="Chuvochina M."/>
            <person name="Feuerriegel G."/>
            <person name="Bunk B."/>
            <person name="Sproer C."/>
            <person name="Streit W.R."/>
            <person name="Rodriguez L.M."/>
            <person name="Overmann J."/>
            <person name="Jimenez D.J."/>
        </authorList>
    </citation>
    <scope>NUCLEOTIDE SEQUENCE</scope>
    <source>
        <strain evidence="3">MAG 4196</strain>
    </source>
</reference>
<dbReference type="PANTHER" id="PTHR36924">
    <property type="entry name" value="ANTITOXIN HIGA-1"/>
    <property type="match status" value="1"/>
</dbReference>
<evidence type="ECO:0000256" key="1">
    <source>
        <dbReference type="ARBA" id="ARBA00023125"/>
    </source>
</evidence>
<dbReference type="PANTHER" id="PTHR36924:SF1">
    <property type="entry name" value="ANTITOXIN HIGA-1"/>
    <property type="match status" value="1"/>
</dbReference>